<dbReference type="CDD" id="cd00326">
    <property type="entry name" value="alpha_CA"/>
    <property type="match status" value="1"/>
</dbReference>
<comment type="caution">
    <text evidence="11">The sequence shown here is derived from an EMBL/GenBank/DDBJ whole genome shotgun (WGS) entry which is preliminary data.</text>
</comment>
<reference evidence="11 12" key="1">
    <citation type="submission" date="2022-05" db="EMBL/GenBank/DDBJ databases">
        <authorList>
            <consortium name="Genoscope - CEA"/>
            <person name="William W."/>
        </authorList>
    </citation>
    <scope>NUCLEOTIDE SEQUENCE [LARGE SCALE GENOMIC DNA]</scope>
</reference>
<dbReference type="PROSITE" id="PS00162">
    <property type="entry name" value="ALPHA_CA_1"/>
    <property type="match status" value="1"/>
</dbReference>
<dbReference type="InterPro" id="IPR001148">
    <property type="entry name" value="CA_dom"/>
</dbReference>
<keyword evidence="6 8" id="KW-0456">Lyase</keyword>
<dbReference type="InterPro" id="IPR018338">
    <property type="entry name" value="Carbonic_anhydrase_a-class_CS"/>
</dbReference>
<feature type="chain" id="PRO_5044982273" description="Carbonic anhydrase" evidence="8">
    <location>
        <begin position="26"/>
        <end position="313"/>
    </location>
</feature>
<keyword evidence="9" id="KW-1133">Transmembrane helix</keyword>
<feature type="transmembrane region" description="Helical" evidence="9">
    <location>
        <begin position="294"/>
        <end position="312"/>
    </location>
</feature>
<gene>
    <name evidence="11" type="ORF">PEVE_00019386</name>
</gene>
<dbReference type="PROSITE" id="PS51144">
    <property type="entry name" value="ALPHA_CA_2"/>
    <property type="match status" value="1"/>
</dbReference>
<dbReference type="Proteomes" id="UP001159427">
    <property type="component" value="Unassembled WGS sequence"/>
</dbReference>
<evidence type="ECO:0000313" key="12">
    <source>
        <dbReference type="Proteomes" id="UP001159427"/>
    </source>
</evidence>
<keyword evidence="9" id="KW-0812">Transmembrane</keyword>
<evidence type="ECO:0000313" key="11">
    <source>
        <dbReference type="EMBL" id="CAH3189411.1"/>
    </source>
</evidence>
<comment type="catalytic activity">
    <reaction evidence="7 8">
        <text>hydrogencarbonate + H(+) = CO2 + H2O</text>
        <dbReference type="Rhea" id="RHEA:10748"/>
        <dbReference type="ChEBI" id="CHEBI:15377"/>
        <dbReference type="ChEBI" id="CHEBI:15378"/>
        <dbReference type="ChEBI" id="CHEBI:16526"/>
        <dbReference type="ChEBI" id="CHEBI:17544"/>
        <dbReference type="EC" id="4.2.1.1"/>
    </reaction>
</comment>
<dbReference type="SUPFAM" id="SSF51069">
    <property type="entry name" value="Carbonic anhydrase"/>
    <property type="match status" value="1"/>
</dbReference>
<feature type="signal peptide" evidence="8">
    <location>
        <begin position="1"/>
        <end position="25"/>
    </location>
</feature>
<dbReference type="Gene3D" id="3.10.200.10">
    <property type="entry name" value="Alpha carbonic anhydrase"/>
    <property type="match status" value="1"/>
</dbReference>
<evidence type="ECO:0000256" key="5">
    <source>
        <dbReference type="ARBA" id="ARBA00022833"/>
    </source>
</evidence>
<dbReference type="InterPro" id="IPR023561">
    <property type="entry name" value="Carbonic_anhydrase_a-class"/>
</dbReference>
<organism evidence="11 12">
    <name type="scientific">Porites evermanni</name>
    <dbReference type="NCBI Taxonomy" id="104178"/>
    <lineage>
        <taxon>Eukaryota</taxon>
        <taxon>Metazoa</taxon>
        <taxon>Cnidaria</taxon>
        <taxon>Anthozoa</taxon>
        <taxon>Hexacorallia</taxon>
        <taxon>Scleractinia</taxon>
        <taxon>Fungiina</taxon>
        <taxon>Poritidae</taxon>
        <taxon>Porites</taxon>
    </lineage>
</organism>
<accession>A0ABN8SCG1</accession>
<evidence type="ECO:0000256" key="2">
    <source>
        <dbReference type="ARBA" id="ARBA00010718"/>
    </source>
</evidence>
<keyword evidence="4 8" id="KW-0479">Metal-binding</keyword>
<evidence type="ECO:0000256" key="4">
    <source>
        <dbReference type="ARBA" id="ARBA00022723"/>
    </source>
</evidence>
<sequence>LVLIFTQTLTVILIVFLEWSYDRNAADGPKKWGDSCSGSQQSPIDISNTAATYDSSLGNFTLVNYANTPAGVNFTAKNSGKSLKVAMDSHIYNVSGGGLPGVFTTVQFHLHWGSNNNKGSEHTMDGLMYPAEIHFVSMNTKYSSLGDSLGHSDGLAVLGVFLKVTHRFSQFIFRYTGESVNFPAFPLMNLLPINKTKYFRYPGSLTTPPCSEAVTWTVFKDPIEISQAQVKFEKLPALKQVSRSILLDALRSMKMNSTMNIVDNYRPVLDLGSRKLKASFDEGLKQADPTAAGVVLKISNVVLLLVLFLGAVF</sequence>
<dbReference type="PANTHER" id="PTHR18952">
    <property type="entry name" value="CARBONIC ANHYDRASE"/>
    <property type="match status" value="1"/>
</dbReference>
<evidence type="ECO:0000259" key="10">
    <source>
        <dbReference type="PROSITE" id="PS51144"/>
    </source>
</evidence>
<evidence type="ECO:0000256" key="1">
    <source>
        <dbReference type="ARBA" id="ARBA00002904"/>
    </source>
</evidence>
<proteinExistence type="inferred from homology"/>
<dbReference type="SMART" id="SM01057">
    <property type="entry name" value="Carb_anhydrase"/>
    <property type="match status" value="1"/>
</dbReference>
<comment type="similarity">
    <text evidence="2 8">Belongs to the alpha-carbonic anhydrase family.</text>
</comment>
<evidence type="ECO:0000256" key="7">
    <source>
        <dbReference type="ARBA" id="ARBA00048348"/>
    </source>
</evidence>
<evidence type="ECO:0000256" key="8">
    <source>
        <dbReference type="RuleBase" id="RU367011"/>
    </source>
</evidence>
<feature type="domain" description="Alpha-carbonic anhydrase" evidence="10">
    <location>
        <begin position="17"/>
        <end position="280"/>
    </location>
</feature>
<keyword evidence="12" id="KW-1185">Reference proteome</keyword>
<evidence type="ECO:0000256" key="3">
    <source>
        <dbReference type="ARBA" id="ARBA00012925"/>
    </source>
</evidence>
<dbReference type="PANTHER" id="PTHR18952:SF265">
    <property type="entry name" value="CARBONIC ANHYDRASE"/>
    <property type="match status" value="1"/>
</dbReference>
<dbReference type="Pfam" id="PF00194">
    <property type="entry name" value="Carb_anhydrase"/>
    <property type="match status" value="1"/>
</dbReference>
<evidence type="ECO:0000256" key="9">
    <source>
        <dbReference type="SAM" id="Phobius"/>
    </source>
</evidence>
<keyword evidence="8" id="KW-0732">Signal</keyword>
<protein>
    <recommendedName>
        <fullName evidence="3 8">Carbonic anhydrase</fullName>
        <ecNumber evidence="3 8">4.2.1.1</ecNumber>
    </recommendedName>
</protein>
<evidence type="ECO:0000256" key="6">
    <source>
        <dbReference type="ARBA" id="ARBA00023239"/>
    </source>
</evidence>
<dbReference type="EMBL" id="CALNXI010002613">
    <property type="protein sequence ID" value="CAH3189411.1"/>
    <property type="molecule type" value="Genomic_DNA"/>
</dbReference>
<dbReference type="InterPro" id="IPR036398">
    <property type="entry name" value="CA_dom_sf"/>
</dbReference>
<comment type="function">
    <text evidence="1 8">Reversible hydration of carbon dioxide.</text>
</comment>
<name>A0ABN8SCG1_9CNID</name>
<dbReference type="EC" id="4.2.1.1" evidence="3 8"/>
<feature type="non-terminal residue" evidence="11">
    <location>
        <position position="1"/>
    </location>
</feature>
<keyword evidence="9" id="KW-0472">Membrane</keyword>
<comment type="cofactor">
    <cofactor evidence="8">
        <name>Zn(2+)</name>
        <dbReference type="ChEBI" id="CHEBI:29105"/>
    </cofactor>
</comment>
<keyword evidence="5 8" id="KW-0862">Zinc</keyword>